<dbReference type="RefSeq" id="XP_016251787.1">
    <property type="nucleotide sequence ID" value="XM_016389885.1"/>
</dbReference>
<evidence type="ECO:0000313" key="4">
    <source>
        <dbReference type="Proteomes" id="UP000054466"/>
    </source>
</evidence>
<dbReference type="GO" id="GO:0010494">
    <property type="term" value="C:cytoplasmic stress granule"/>
    <property type="evidence" value="ECO:0007669"/>
    <property type="project" value="TreeGrafter"/>
</dbReference>
<feature type="region of interest" description="Disordered" evidence="1">
    <location>
        <begin position="304"/>
        <end position="465"/>
    </location>
</feature>
<accession>A0A0D2B1S5</accession>
<dbReference type="GO" id="GO:0034063">
    <property type="term" value="P:stress granule assembly"/>
    <property type="evidence" value="ECO:0007669"/>
    <property type="project" value="TreeGrafter"/>
</dbReference>
<dbReference type="HOGENOM" id="CLU_007072_0_0_1"/>
<dbReference type="VEuPathDB" id="FungiDB:PV07_03206"/>
<dbReference type="Pfam" id="PF06741">
    <property type="entry name" value="LsmAD"/>
    <property type="match status" value="1"/>
</dbReference>
<gene>
    <name evidence="3" type="ORF">PV07_03206</name>
</gene>
<dbReference type="GeneID" id="27342400"/>
<feature type="compositionally biased region" description="Polar residues" evidence="1">
    <location>
        <begin position="714"/>
        <end position="724"/>
    </location>
</feature>
<feature type="region of interest" description="Disordered" evidence="1">
    <location>
        <begin position="539"/>
        <end position="678"/>
    </location>
</feature>
<feature type="compositionally biased region" description="Basic and acidic residues" evidence="1">
    <location>
        <begin position="334"/>
        <end position="343"/>
    </location>
</feature>
<feature type="compositionally biased region" description="Polar residues" evidence="1">
    <location>
        <begin position="1"/>
        <end position="36"/>
    </location>
</feature>
<dbReference type="Pfam" id="PF14438">
    <property type="entry name" value="SM-ATX"/>
    <property type="match status" value="1"/>
</dbReference>
<name>A0A0D2B1S5_9EURO</name>
<feature type="compositionally biased region" description="Polar residues" evidence="1">
    <location>
        <begin position="443"/>
        <end position="465"/>
    </location>
</feature>
<dbReference type="EMBL" id="KN847041">
    <property type="protein sequence ID" value="KIW31571.1"/>
    <property type="molecule type" value="Genomic_DNA"/>
</dbReference>
<dbReference type="PANTHER" id="PTHR12854:SF7">
    <property type="entry name" value="ATAXIN-2 HOMOLOG"/>
    <property type="match status" value="1"/>
</dbReference>
<dbReference type="InterPro" id="IPR009604">
    <property type="entry name" value="LsmAD_domain"/>
</dbReference>
<evidence type="ECO:0000259" key="2">
    <source>
        <dbReference type="SMART" id="SM01272"/>
    </source>
</evidence>
<feature type="compositionally biased region" description="Low complexity" evidence="1">
    <location>
        <begin position="549"/>
        <end position="565"/>
    </location>
</feature>
<dbReference type="STRING" id="569365.A0A0D2B1S5"/>
<feature type="region of interest" description="Disordered" evidence="1">
    <location>
        <begin position="211"/>
        <end position="232"/>
    </location>
</feature>
<feature type="compositionally biased region" description="Polar residues" evidence="1">
    <location>
        <begin position="58"/>
        <end position="101"/>
    </location>
</feature>
<dbReference type="RefSeq" id="XP_016251788.1">
    <property type="nucleotide sequence ID" value="XM_016389886.1"/>
</dbReference>
<feature type="region of interest" description="Disordered" evidence="1">
    <location>
        <begin position="772"/>
        <end position="792"/>
    </location>
</feature>
<evidence type="ECO:0000256" key="1">
    <source>
        <dbReference type="SAM" id="MobiDB-lite"/>
    </source>
</evidence>
<dbReference type="EMBL" id="KN847041">
    <property type="protein sequence ID" value="KIW31572.1"/>
    <property type="molecule type" value="Genomic_DNA"/>
</dbReference>
<dbReference type="InterPro" id="IPR025852">
    <property type="entry name" value="SM_dom_ATX"/>
</dbReference>
<feature type="compositionally biased region" description="Low complexity" evidence="1">
    <location>
        <begin position="699"/>
        <end position="713"/>
    </location>
</feature>
<protein>
    <recommendedName>
        <fullName evidence="2">LsmAD domain-containing protein</fullName>
    </recommendedName>
</protein>
<feature type="compositionally biased region" description="Basic and acidic residues" evidence="1">
    <location>
        <begin position="539"/>
        <end position="548"/>
    </location>
</feature>
<reference evidence="3 4" key="1">
    <citation type="submission" date="2015-01" db="EMBL/GenBank/DDBJ databases">
        <title>The Genome Sequence of Cladophialophora immunda CBS83496.</title>
        <authorList>
            <consortium name="The Broad Institute Genomics Platform"/>
            <person name="Cuomo C."/>
            <person name="de Hoog S."/>
            <person name="Gorbushina A."/>
            <person name="Stielow B."/>
            <person name="Teixiera M."/>
            <person name="Abouelleil A."/>
            <person name="Chapman S.B."/>
            <person name="Priest M."/>
            <person name="Young S.K."/>
            <person name="Wortman J."/>
            <person name="Nusbaum C."/>
            <person name="Birren B."/>
        </authorList>
    </citation>
    <scope>NUCLEOTIDE SEQUENCE [LARGE SCALE GENOMIC DNA]</scope>
    <source>
        <strain evidence="3 4">CBS 83496</strain>
    </source>
</reference>
<dbReference type="OrthoDB" id="2275718at2759"/>
<proteinExistence type="predicted"/>
<dbReference type="GO" id="GO:0003729">
    <property type="term" value="F:mRNA binding"/>
    <property type="evidence" value="ECO:0007669"/>
    <property type="project" value="TreeGrafter"/>
</dbReference>
<dbReference type="InterPro" id="IPR045117">
    <property type="entry name" value="ATXN2-like"/>
</dbReference>
<sequence length="1098" mass="118199">MASAASIPSPNLNTAVNPPQNNGLARATMRSSSNQKAVDAGRKQSPGGAGGDGISSARRPTSQKVWGSSSNSFQQRGSMPIHQNGNTAQSRNTNVMRSTPQRDAGITDKQAHERLIFLFGAAIGLNIILTSRSGEKFEGLLSGSSLTPTSTKITLKMVRKLQPATPGQANGVVPREAALVGSSPEYAMNFDLKDMADMTIADFSLPETSKLTNGSSSTSFQTDTDISGNQVRGERELQKWVPEGPDNTDYSLGSGNNAAWDQFATNSQLFGAKSTYDENLYTTTIDRNAPSYKRREAEAERIAREIEGSTSTNAHVREERGQALENDGEDEEEKYSGVRRDEQSYPSLSVGGANKYTPPARRAPTGQVTVPGAPVDPAIISAQLSRPEPAVANTQKSKHERDVPVTIEKSTAPAPDKPVSEPNGTTSAQSAEPDKAVKPATPANPSKVESTNVESQPSNKVISQGPTENVEVKVLHQFRQFADLEKQRVIERRKAQANQDRVAKLNELLRFSKTFKLKTPIPNDLIGILAKDPAKQEAIVEKAQKESSESTSTTTASPSQAPVASNTTRKADVPQPQPPVPERQVFHRGRGGFQPAGRSDRSAGQQQPPLFPGRNNSAPYQSRFSGHQQDRKGIQPPPIPAPIPIIEGRVPPTGPMADQAGMTSPQRSNMHTPNSAISGKFNLNVKASEFRPTAASFNPAGPSQTPSSPGSTQRAGSISRTASPSVFFGNRKPKPASQRPSIAKDFNPIVRMKAEHAPKKSTEGAKTEEVQKDYSSNGGIPNAFQTGPRWTVKPENDQKTYEEVFEQPVAHPVISPAQSRSSSSHHIPYLGQGMSIPNGPANIPHISTPQHVPHTGPHQFPHQYEDGGHRMQYGAATPGVFSSPNMASRQASAYASPMTHPAQLSYQSQPYFGTPSGQMPMQMRPYPGTPGMMHAQVGQMSAPMMVQQPSNGPFMAVPQHFNHQMQMYSPNPSQVYPQQNGGYSSPGRMAPMMMQQGSQQGHPPAPSMMFSVSNQGAAPMAYPQQQMGMHRGSYGGGHQYGSTPHQGYAMQHRTMSSGYGQMSQKMHHQMQPAHGPAMNGPPQGPAYGQMEGGQDDGK</sequence>
<organism evidence="3 4">
    <name type="scientific">Cladophialophora immunda</name>
    <dbReference type="NCBI Taxonomy" id="569365"/>
    <lineage>
        <taxon>Eukaryota</taxon>
        <taxon>Fungi</taxon>
        <taxon>Dikarya</taxon>
        <taxon>Ascomycota</taxon>
        <taxon>Pezizomycotina</taxon>
        <taxon>Eurotiomycetes</taxon>
        <taxon>Chaetothyriomycetidae</taxon>
        <taxon>Chaetothyriales</taxon>
        <taxon>Herpotrichiellaceae</taxon>
        <taxon>Cladophialophora</taxon>
    </lineage>
</organism>
<feature type="compositionally biased region" description="Polar residues" evidence="1">
    <location>
        <begin position="602"/>
        <end position="627"/>
    </location>
</feature>
<feature type="compositionally biased region" description="Polar residues" evidence="1">
    <location>
        <begin position="211"/>
        <end position="230"/>
    </location>
</feature>
<dbReference type="PANTHER" id="PTHR12854">
    <property type="entry name" value="ATAXIN 2-RELATED"/>
    <property type="match status" value="1"/>
</dbReference>
<keyword evidence="4" id="KW-1185">Reference proteome</keyword>
<dbReference type="AlphaFoldDB" id="A0A0D2B1S5"/>
<feature type="region of interest" description="Disordered" evidence="1">
    <location>
        <begin position="1"/>
        <end position="103"/>
    </location>
</feature>
<evidence type="ECO:0000313" key="3">
    <source>
        <dbReference type="EMBL" id="KIW31572.1"/>
    </source>
</evidence>
<feature type="compositionally biased region" description="Polar residues" evidence="1">
    <location>
        <begin position="661"/>
        <end position="677"/>
    </location>
</feature>
<feature type="domain" description="LsmAD" evidence="2">
    <location>
        <begin position="270"/>
        <end position="341"/>
    </location>
</feature>
<dbReference type="SMART" id="SM01272">
    <property type="entry name" value="LsmAD"/>
    <property type="match status" value="1"/>
</dbReference>
<dbReference type="Proteomes" id="UP000054466">
    <property type="component" value="Unassembled WGS sequence"/>
</dbReference>
<feature type="region of interest" description="Disordered" evidence="1">
    <location>
        <begin position="1059"/>
        <end position="1098"/>
    </location>
</feature>
<feature type="region of interest" description="Disordered" evidence="1">
    <location>
        <begin position="690"/>
        <end position="748"/>
    </location>
</feature>
<feature type="compositionally biased region" description="Polar residues" evidence="1">
    <location>
        <begin position="773"/>
        <end position="785"/>
    </location>
</feature>